<comment type="caution">
    <text evidence="1">The sequence shown here is derived from an EMBL/GenBank/DDBJ whole genome shotgun (WGS) entry which is preliminary data.</text>
</comment>
<name>A0AAD3XU81_NEPGR</name>
<reference evidence="1" key="1">
    <citation type="submission" date="2023-05" db="EMBL/GenBank/DDBJ databases">
        <title>Nepenthes gracilis genome sequencing.</title>
        <authorList>
            <person name="Fukushima K."/>
        </authorList>
    </citation>
    <scope>NUCLEOTIDE SEQUENCE</scope>
    <source>
        <strain evidence="1">SING2019-196</strain>
    </source>
</reference>
<gene>
    <name evidence="1" type="ORF">Nepgr_019538</name>
</gene>
<evidence type="ECO:0000313" key="2">
    <source>
        <dbReference type="Proteomes" id="UP001279734"/>
    </source>
</evidence>
<sequence length="142" mass="15449">MPSKNRLATGRMPALECSALVEVEYTRKPIWCSNCHLLGHSKPHCRSQEAFRDIVFSPTNVEGLQGYDVSAGVNSISYADISKHGSHSKEVDERGTCGAHQLPNTDVDRLGVLGGSFYHEGNVGSHALGFALSSLEFFPETE</sequence>
<proteinExistence type="predicted"/>
<dbReference type="AlphaFoldDB" id="A0AAD3XU81"/>
<dbReference type="Proteomes" id="UP001279734">
    <property type="component" value="Unassembled WGS sequence"/>
</dbReference>
<organism evidence="1 2">
    <name type="scientific">Nepenthes gracilis</name>
    <name type="common">Slender pitcher plant</name>
    <dbReference type="NCBI Taxonomy" id="150966"/>
    <lineage>
        <taxon>Eukaryota</taxon>
        <taxon>Viridiplantae</taxon>
        <taxon>Streptophyta</taxon>
        <taxon>Embryophyta</taxon>
        <taxon>Tracheophyta</taxon>
        <taxon>Spermatophyta</taxon>
        <taxon>Magnoliopsida</taxon>
        <taxon>eudicotyledons</taxon>
        <taxon>Gunneridae</taxon>
        <taxon>Pentapetalae</taxon>
        <taxon>Caryophyllales</taxon>
        <taxon>Nepenthaceae</taxon>
        <taxon>Nepenthes</taxon>
    </lineage>
</organism>
<dbReference type="EMBL" id="BSYO01000018">
    <property type="protein sequence ID" value="GMH17697.1"/>
    <property type="molecule type" value="Genomic_DNA"/>
</dbReference>
<protein>
    <submittedName>
        <fullName evidence="1">Uncharacterized protein</fullName>
    </submittedName>
</protein>
<evidence type="ECO:0000313" key="1">
    <source>
        <dbReference type="EMBL" id="GMH17697.1"/>
    </source>
</evidence>
<keyword evidence="2" id="KW-1185">Reference proteome</keyword>
<accession>A0AAD3XU81</accession>